<dbReference type="NCBIfam" id="TIGR00644">
    <property type="entry name" value="recJ"/>
    <property type="match status" value="1"/>
</dbReference>
<keyword evidence="3" id="KW-0540">Nuclease</keyword>
<dbReference type="GO" id="GO:0006310">
    <property type="term" value="P:DNA recombination"/>
    <property type="evidence" value="ECO:0007669"/>
    <property type="project" value="InterPro"/>
</dbReference>
<name>A0A437NRB5_9HYPH</name>
<evidence type="ECO:0000313" key="11">
    <source>
        <dbReference type="Proteomes" id="UP000286997"/>
    </source>
</evidence>
<evidence type="ECO:0000256" key="6">
    <source>
        <dbReference type="SAM" id="Coils"/>
    </source>
</evidence>
<dbReference type="Gene3D" id="3.90.1640.30">
    <property type="match status" value="1"/>
</dbReference>
<dbReference type="InterPro" id="IPR041122">
    <property type="entry name" value="RecJ_OB"/>
</dbReference>
<dbReference type="InterPro" id="IPR001667">
    <property type="entry name" value="DDH_dom"/>
</dbReference>
<dbReference type="OrthoDB" id="9809852at2"/>
<protein>
    <recommendedName>
        <fullName evidence="2">Single-stranded-DNA-specific exonuclease RecJ</fullName>
    </recommendedName>
</protein>
<sequence length="601" mass="62223">MTALLDLPRPLLDVHRSALGRPWYDRCADPARQSAAIAIAQGHGLPEVLARVLAGRGVPAADVPGFLQPRLRDLLPDPAVLLDMEAAADRLARAVARREKVAIFGDYDVDGAASAALLAGYLRELGVPYRLHIPDRITEGYGPNVEAVRMLAGEGATLLVTVDCGTAGHAPLEEAARLGLDVVVLDHHGAPETLPPARAVVNPNRLDDLSGLGHLCAAGVVFLTLVALNRRLRADGLVGAQGPDLMASLDLVALATVADVVPLTGLNRAFVRQGLAVMRGRDRCGLAALLDAAGLAEAPQAWHLGFLVGPRINAGGRIGDSTLGARLLLCEDPLEAAAIAARLDALNRERQAIEAEAVAEAEAAMGMRLERDPDQPVLVAASAEWHPGIVGLIAARLKERFGRPAFAFALRPDGSATGSGRSVVGADLGHAVRNAVAAGLAAKGGGHAMAAGVTVAAPDLDRFREALAADLAESVAQARLGDALLLDGVVSAGGVQASLADAVERAGPFGQGAPEPVFALARHRVADARVVGNGHVKAQLRGRDGVAVGAIAFRAAEGPLGRLLLGRIGRDVHAAGTITRDRWRGADRVELRLCDAAEADP</sequence>
<comment type="caution">
    <text evidence="10">The sequence shown here is derived from an EMBL/GenBank/DDBJ whole genome shotgun (WGS) entry which is preliminary data.</text>
</comment>
<keyword evidence="4" id="KW-0378">Hydrolase</keyword>
<feature type="domain" description="RecJ OB" evidence="9">
    <location>
        <begin position="487"/>
        <end position="595"/>
    </location>
</feature>
<dbReference type="GO" id="GO:0008409">
    <property type="term" value="F:5'-3' exonuclease activity"/>
    <property type="evidence" value="ECO:0007669"/>
    <property type="project" value="InterPro"/>
</dbReference>
<evidence type="ECO:0000259" key="8">
    <source>
        <dbReference type="Pfam" id="PF02272"/>
    </source>
</evidence>
<dbReference type="PANTHER" id="PTHR30255:SF2">
    <property type="entry name" value="SINGLE-STRANDED-DNA-SPECIFIC EXONUCLEASE RECJ"/>
    <property type="match status" value="1"/>
</dbReference>
<accession>A0A437NRB5</accession>
<dbReference type="SUPFAM" id="SSF64182">
    <property type="entry name" value="DHH phosphoesterases"/>
    <property type="match status" value="1"/>
</dbReference>
<reference evidence="10 11" key="1">
    <citation type="submission" date="2019-01" db="EMBL/GenBank/DDBJ databases">
        <authorList>
            <person name="Chen W.-M."/>
        </authorList>
    </citation>
    <scope>NUCLEOTIDE SEQUENCE [LARGE SCALE GENOMIC DNA]</scope>
    <source>
        <strain evidence="10 11">TER-1</strain>
    </source>
</reference>
<dbReference type="InterPro" id="IPR038763">
    <property type="entry name" value="DHH_sf"/>
</dbReference>
<evidence type="ECO:0000256" key="5">
    <source>
        <dbReference type="ARBA" id="ARBA00022839"/>
    </source>
</evidence>
<dbReference type="EMBL" id="SACP01000050">
    <property type="protein sequence ID" value="RVU12603.1"/>
    <property type="molecule type" value="Genomic_DNA"/>
</dbReference>
<dbReference type="Pfam" id="PF02272">
    <property type="entry name" value="DHHA1"/>
    <property type="match status" value="1"/>
</dbReference>
<evidence type="ECO:0000256" key="1">
    <source>
        <dbReference type="ARBA" id="ARBA00005915"/>
    </source>
</evidence>
<evidence type="ECO:0000259" key="7">
    <source>
        <dbReference type="Pfam" id="PF01368"/>
    </source>
</evidence>
<organism evidence="10 11">
    <name type="scientific">Methylobacterium oryzihabitans</name>
    <dbReference type="NCBI Taxonomy" id="2499852"/>
    <lineage>
        <taxon>Bacteria</taxon>
        <taxon>Pseudomonadati</taxon>
        <taxon>Pseudomonadota</taxon>
        <taxon>Alphaproteobacteria</taxon>
        <taxon>Hyphomicrobiales</taxon>
        <taxon>Methylobacteriaceae</taxon>
        <taxon>Methylobacterium</taxon>
    </lineage>
</organism>
<evidence type="ECO:0000259" key="9">
    <source>
        <dbReference type="Pfam" id="PF17768"/>
    </source>
</evidence>
<keyword evidence="11" id="KW-1185">Reference proteome</keyword>
<dbReference type="GO" id="GO:0006281">
    <property type="term" value="P:DNA repair"/>
    <property type="evidence" value="ECO:0007669"/>
    <property type="project" value="InterPro"/>
</dbReference>
<feature type="coiled-coil region" evidence="6">
    <location>
        <begin position="336"/>
        <end position="363"/>
    </location>
</feature>
<keyword evidence="6" id="KW-0175">Coiled coil</keyword>
<dbReference type="RefSeq" id="WP_127734036.1">
    <property type="nucleotide sequence ID" value="NZ_SACP01000050.1"/>
</dbReference>
<dbReference type="AlphaFoldDB" id="A0A437NRB5"/>
<feature type="domain" description="DHHA1" evidence="8">
    <location>
        <begin position="375"/>
        <end position="470"/>
    </location>
</feature>
<evidence type="ECO:0000256" key="3">
    <source>
        <dbReference type="ARBA" id="ARBA00022722"/>
    </source>
</evidence>
<evidence type="ECO:0000256" key="2">
    <source>
        <dbReference type="ARBA" id="ARBA00019841"/>
    </source>
</evidence>
<dbReference type="Proteomes" id="UP000286997">
    <property type="component" value="Unassembled WGS sequence"/>
</dbReference>
<evidence type="ECO:0000313" key="10">
    <source>
        <dbReference type="EMBL" id="RVU12603.1"/>
    </source>
</evidence>
<dbReference type="InterPro" id="IPR051673">
    <property type="entry name" value="SSDNA_exonuclease_RecJ"/>
</dbReference>
<dbReference type="PANTHER" id="PTHR30255">
    <property type="entry name" value="SINGLE-STRANDED-DNA-SPECIFIC EXONUCLEASE RECJ"/>
    <property type="match status" value="1"/>
</dbReference>
<dbReference type="GO" id="GO:0003676">
    <property type="term" value="F:nucleic acid binding"/>
    <property type="evidence" value="ECO:0007669"/>
    <property type="project" value="InterPro"/>
</dbReference>
<proteinExistence type="inferred from homology"/>
<gene>
    <name evidence="10" type="primary">recJ</name>
    <name evidence="10" type="ORF">EOE48_27310</name>
</gene>
<dbReference type="InterPro" id="IPR003156">
    <property type="entry name" value="DHHA1_dom"/>
</dbReference>
<dbReference type="Pfam" id="PF01368">
    <property type="entry name" value="DHH"/>
    <property type="match status" value="1"/>
</dbReference>
<keyword evidence="5 10" id="KW-0269">Exonuclease</keyword>
<dbReference type="Pfam" id="PF17768">
    <property type="entry name" value="RecJ_OB"/>
    <property type="match status" value="1"/>
</dbReference>
<feature type="domain" description="DDH" evidence="7">
    <location>
        <begin position="100"/>
        <end position="230"/>
    </location>
</feature>
<dbReference type="InterPro" id="IPR004610">
    <property type="entry name" value="RecJ"/>
</dbReference>
<dbReference type="Gene3D" id="3.10.310.30">
    <property type="match status" value="1"/>
</dbReference>
<comment type="similarity">
    <text evidence="1">Belongs to the RecJ family.</text>
</comment>
<evidence type="ECO:0000256" key="4">
    <source>
        <dbReference type="ARBA" id="ARBA00022801"/>
    </source>
</evidence>